<keyword evidence="2" id="KW-1185">Reference proteome</keyword>
<evidence type="ECO:0000313" key="1">
    <source>
        <dbReference type="EMBL" id="CAH3178846.1"/>
    </source>
</evidence>
<name>A0ABN8RHY9_9CNID</name>
<accession>A0ABN8RHY9</accession>
<comment type="caution">
    <text evidence="1">The sequence shown here is derived from an EMBL/GenBank/DDBJ whole genome shotgun (WGS) entry which is preliminary data.</text>
</comment>
<evidence type="ECO:0000313" key="2">
    <source>
        <dbReference type="Proteomes" id="UP001159405"/>
    </source>
</evidence>
<dbReference type="Proteomes" id="UP001159405">
    <property type="component" value="Unassembled WGS sequence"/>
</dbReference>
<proteinExistence type="predicted"/>
<gene>
    <name evidence="1" type="ORF">PLOB_00021162</name>
</gene>
<reference evidence="1 2" key="1">
    <citation type="submission" date="2022-05" db="EMBL/GenBank/DDBJ databases">
        <authorList>
            <consortium name="Genoscope - CEA"/>
            <person name="William W."/>
        </authorList>
    </citation>
    <scope>NUCLEOTIDE SEQUENCE [LARGE SCALE GENOMIC DNA]</scope>
</reference>
<dbReference type="EMBL" id="CALNXK010000246">
    <property type="protein sequence ID" value="CAH3178846.1"/>
    <property type="molecule type" value="Genomic_DNA"/>
</dbReference>
<organism evidence="1 2">
    <name type="scientific">Porites lobata</name>
    <dbReference type="NCBI Taxonomy" id="104759"/>
    <lineage>
        <taxon>Eukaryota</taxon>
        <taxon>Metazoa</taxon>
        <taxon>Cnidaria</taxon>
        <taxon>Anthozoa</taxon>
        <taxon>Hexacorallia</taxon>
        <taxon>Scleractinia</taxon>
        <taxon>Fungiina</taxon>
        <taxon>Poritidae</taxon>
        <taxon>Porites</taxon>
    </lineage>
</organism>
<protein>
    <submittedName>
        <fullName evidence="1">Uncharacterized protein</fullName>
    </submittedName>
</protein>
<sequence>MEYFCDARKCATDFFKNLQKNPGNCRTKFETLIKCETKTIDICDEKDKLSKSQVKRILLSHLDENVYCLKGGWKETPGSLPCRSSFVTETNKCTRNFHQRFAADKTDPELCSEYAKAKGCMKNLTALDCHFPSSQQEVIDLDLGDWNPFCQNNRDPGATVKDQCDGVKKLHNPLHSNGPASAKMKVGVTYALLIPSVLPFFFSRM</sequence>